<keyword evidence="1" id="KW-0812">Transmembrane</keyword>
<feature type="transmembrane region" description="Helical" evidence="1">
    <location>
        <begin position="42"/>
        <end position="63"/>
    </location>
</feature>
<dbReference type="AlphaFoldDB" id="A0A167NSY6"/>
<evidence type="ECO:0000313" key="2">
    <source>
        <dbReference type="EMBL" id="KZN68742.1"/>
    </source>
</evidence>
<evidence type="ECO:0000313" key="3">
    <source>
        <dbReference type="Proteomes" id="UP000076661"/>
    </source>
</evidence>
<organism evidence="2 3">
    <name type="scientific">Pseudoalteromonas luteoviolacea S4060-1</name>
    <dbReference type="NCBI Taxonomy" id="1365257"/>
    <lineage>
        <taxon>Bacteria</taxon>
        <taxon>Pseudomonadati</taxon>
        <taxon>Pseudomonadota</taxon>
        <taxon>Gammaproteobacteria</taxon>
        <taxon>Alteromonadales</taxon>
        <taxon>Pseudoalteromonadaceae</taxon>
        <taxon>Pseudoalteromonas</taxon>
    </lineage>
</organism>
<reference evidence="2 3" key="1">
    <citation type="submission" date="2013-07" db="EMBL/GenBank/DDBJ databases">
        <title>Comparative Genomic and Metabolomic Analysis of Twelve Strains of Pseudoalteromonas luteoviolacea.</title>
        <authorList>
            <person name="Vynne N.G."/>
            <person name="Mansson M."/>
            <person name="Gram L."/>
        </authorList>
    </citation>
    <scope>NUCLEOTIDE SEQUENCE [LARGE SCALE GENOMIC DNA]</scope>
    <source>
        <strain evidence="2 3">S4060-1</strain>
    </source>
</reference>
<keyword evidence="1" id="KW-0472">Membrane</keyword>
<accession>A0A167NSY6</accession>
<dbReference type="EMBL" id="AUXX01000008">
    <property type="protein sequence ID" value="KZN68742.1"/>
    <property type="molecule type" value="Genomic_DNA"/>
</dbReference>
<comment type="caution">
    <text evidence="2">The sequence shown here is derived from an EMBL/GenBank/DDBJ whole genome shotgun (WGS) entry which is preliminary data.</text>
</comment>
<dbReference type="PATRIC" id="fig|1365257.3.peg.1170"/>
<gene>
    <name evidence="2" type="ORF">N478_13845</name>
</gene>
<evidence type="ECO:0000256" key="1">
    <source>
        <dbReference type="SAM" id="Phobius"/>
    </source>
</evidence>
<dbReference type="Proteomes" id="UP000076661">
    <property type="component" value="Unassembled WGS sequence"/>
</dbReference>
<name>A0A167NSY6_9GAMM</name>
<sequence>MLFGFPWSYWLGFALVLWLLFDLFRGEAYLWHPYSRKAQPGMYWLTMLVWSLIAASCFIYPYWSFSY</sequence>
<protein>
    <submittedName>
        <fullName evidence="2">Uncharacterized protein</fullName>
    </submittedName>
</protein>
<keyword evidence="1" id="KW-1133">Transmembrane helix</keyword>
<dbReference type="RefSeq" id="WP_063374926.1">
    <property type="nucleotide sequence ID" value="NZ_AUXX01000008.1"/>
</dbReference>
<proteinExistence type="predicted"/>